<gene>
    <name evidence="9" type="ORF">Mam01_61850</name>
</gene>
<dbReference type="InterPro" id="IPR036188">
    <property type="entry name" value="FAD/NAD-bd_sf"/>
</dbReference>
<sequence>MSAPPADPRPSFPREPPMSHHVPSGEHDVVDLAVIGAGINGLAIARDAAARGLRVVVVDRADVGSGTSSTSSRLIHGGLKYLERYDFALVNESIRERHLLFRTAPHLVRDYPMLIPFYKGNTRPGTLIRLGLLAFDVLALNRGRGLSRTVPVRKVARRWPTLSRDGLRGAALFHDAQVPWAERLCVELFLDARRLGARVLTYTSVTGLVVEGDRVAGLRTEDVRTGESGEIRAAVTVNAAGPWIDRILDGQIESRRLNGGTKGSHVVLDPFPGAPDTCIFFEAAADGRPIFVFPWQGRYVLGSTDLTYEGDLDEVVASDAEIDYLLAETNRIFPGAGLTSGDVLWSVAGIRPLPYTAGVSDNAKISRGHTVLDHGPAYRGLLTVIGGKLTTHRALAEDVTDAALRVLGRRPRPCVTRERPLPGAETSAWPEFVRDFLRDSPLDRASSRRLLQLYGVRARRVLEIAAGDPSLAEVVDKETGALAAEVVMAVREEGAVTLGDVMLRRILVGLNGDMGLDSAATCADVAVRHLGWDEDRARSEVAAYEKELRRHRPRALAEAAGGGVGGSSGSGSGRTA</sequence>
<feature type="compositionally biased region" description="Pro residues" evidence="6">
    <location>
        <begin position="1"/>
        <end position="16"/>
    </location>
</feature>
<dbReference type="PANTHER" id="PTHR11985:SF15">
    <property type="entry name" value="GLYCEROL-3-PHOSPHATE DEHYDROGENASE, MITOCHONDRIAL"/>
    <property type="match status" value="1"/>
</dbReference>
<dbReference type="Gene3D" id="1.10.8.870">
    <property type="entry name" value="Alpha-glycerophosphate oxidase, cap domain"/>
    <property type="match status" value="1"/>
</dbReference>
<dbReference type="EMBL" id="BOOB01000053">
    <property type="protein sequence ID" value="GIH36021.1"/>
    <property type="molecule type" value="Genomic_DNA"/>
</dbReference>
<proteinExistence type="inferred from homology"/>
<comment type="similarity">
    <text evidence="2">Belongs to the FAD-dependent glycerol-3-phosphate dehydrogenase family.</text>
</comment>
<dbReference type="Gene3D" id="3.30.9.10">
    <property type="entry name" value="D-Amino Acid Oxidase, subunit A, domain 2"/>
    <property type="match status" value="1"/>
</dbReference>
<dbReference type="Pfam" id="PF01266">
    <property type="entry name" value="DAO"/>
    <property type="match status" value="1"/>
</dbReference>
<dbReference type="SUPFAM" id="SSF51905">
    <property type="entry name" value="FAD/NAD(P)-binding domain"/>
    <property type="match status" value="1"/>
</dbReference>
<evidence type="ECO:0000256" key="1">
    <source>
        <dbReference type="ARBA" id="ARBA00001974"/>
    </source>
</evidence>
<evidence type="ECO:0000259" key="7">
    <source>
        <dbReference type="Pfam" id="PF01266"/>
    </source>
</evidence>
<evidence type="ECO:0000259" key="8">
    <source>
        <dbReference type="Pfam" id="PF16901"/>
    </source>
</evidence>
<evidence type="ECO:0000256" key="5">
    <source>
        <dbReference type="ARBA" id="ARBA00023002"/>
    </source>
</evidence>
<dbReference type="PANTHER" id="PTHR11985">
    <property type="entry name" value="GLYCEROL-3-PHOSPHATE DEHYDROGENASE"/>
    <property type="match status" value="1"/>
</dbReference>
<dbReference type="InterPro" id="IPR006076">
    <property type="entry name" value="FAD-dep_OxRdtase"/>
</dbReference>
<keyword evidence="5" id="KW-0560">Oxidoreductase</keyword>
<evidence type="ECO:0000313" key="9">
    <source>
        <dbReference type="EMBL" id="GIH36021.1"/>
    </source>
</evidence>
<comment type="caution">
    <text evidence="9">The sequence shown here is derived from an EMBL/GenBank/DDBJ whole genome shotgun (WGS) entry which is preliminary data.</text>
</comment>
<reference evidence="9 10" key="1">
    <citation type="submission" date="2021-01" db="EMBL/GenBank/DDBJ databases">
        <title>Whole genome shotgun sequence of Microbispora amethystogenes NBRC 101907.</title>
        <authorList>
            <person name="Komaki H."/>
            <person name="Tamura T."/>
        </authorList>
    </citation>
    <scope>NUCLEOTIDE SEQUENCE [LARGE SCALE GENOMIC DNA]</scope>
    <source>
        <strain evidence="9 10">NBRC 101907</strain>
    </source>
</reference>
<dbReference type="Proteomes" id="UP000651728">
    <property type="component" value="Unassembled WGS sequence"/>
</dbReference>
<keyword evidence="3" id="KW-0285">Flavoprotein</keyword>
<name>A0ABQ4FMI7_9ACTN</name>
<keyword evidence="4" id="KW-0274">FAD</keyword>
<evidence type="ECO:0000256" key="4">
    <source>
        <dbReference type="ARBA" id="ARBA00022827"/>
    </source>
</evidence>
<dbReference type="InterPro" id="IPR038299">
    <property type="entry name" value="DAO_C_sf"/>
</dbReference>
<dbReference type="InterPro" id="IPR000447">
    <property type="entry name" value="G3P_DH_FAD-dep"/>
</dbReference>
<dbReference type="InterPro" id="IPR031656">
    <property type="entry name" value="DAO_C"/>
</dbReference>
<feature type="domain" description="Alpha-glycerophosphate oxidase C-terminal" evidence="8">
    <location>
        <begin position="414"/>
        <end position="536"/>
    </location>
</feature>
<dbReference type="PRINTS" id="PR01001">
    <property type="entry name" value="FADG3PDH"/>
</dbReference>
<comment type="cofactor">
    <cofactor evidence="1">
        <name>FAD</name>
        <dbReference type="ChEBI" id="CHEBI:57692"/>
    </cofactor>
</comment>
<dbReference type="Gene3D" id="3.50.50.60">
    <property type="entry name" value="FAD/NAD(P)-binding domain"/>
    <property type="match status" value="1"/>
</dbReference>
<evidence type="ECO:0000256" key="2">
    <source>
        <dbReference type="ARBA" id="ARBA00007330"/>
    </source>
</evidence>
<dbReference type="Pfam" id="PF16901">
    <property type="entry name" value="DAO_C"/>
    <property type="match status" value="1"/>
</dbReference>
<evidence type="ECO:0000256" key="6">
    <source>
        <dbReference type="SAM" id="MobiDB-lite"/>
    </source>
</evidence>
<feature type="compositionally biased region" description="Gly residues" evidence="6">
    <location>
        <begin position="560"/>
        <end position="576"/>
    </location>
</feature>
<dbReference type="PROSITE" id="PS50007">
    <property type="entry name" value="PIPLC_X_DOMAIN"/>
    <property type="match status" value="1"/>
</dbReference>
<feature type="region of interest" description="Disordered" evidence="6">
    <location>
        <begin position="554"/>
        <end position="576"/>
    </location>
</feature>
<feature type="region of interest" description="Disordered" evidence="6">
    <location>
        <begin position="1"/>
        <end position="23"/>
    </location>
</feature>
<keyword evidence="10" id="KW-1185">Reference proteome</keyword>
<accession>A0ABQ4FMI7</accession>
<feature type="domain" description="FAD dependent oxidoreductase" evidence="7">
    <location>
        <begin position="31"/>
        <end position="392"/>
    </location>
</feature>
<protein>
    <submittedName>
        <fullName evidence="9">FAD-dependent oxidoreductase</fullName>
    </submittedName>
</protein>
<evidence type="ECO:0000256" key="3">
    <source>
        <dbReference type="ARBA" id="ARBA00022630"/>
    </source>
</evidence>
<evidence type="ECO:0000313" key="10">
    <source>
        <dbReference type="Proteomes" id="UP000651728"/>
    </source>
</evidence>
<organism evidence="9 10">
    <name type="scientific">Microbispora amethystogenes</name>
    <dbReference type="NCBI Taxonomy" id="1427754"/>
    <lineage>
        <taxon>Bacteria</taxon>
        <taxon>Bacillati</taxon>
        <taxon>Actinomycetota</taxon>
        <taxon>Actinomycetes</taxon>
        <taxon>Streptosporangiales</taxon>
        <taxon>Streptosporangiaceae</taxon>
        <taxon>Microbispora</taxon>
    </lineage>
</organism>